<protein>
    <submittedName>
        <fullName evidence="2">Uncharacterized protein</fullName>
    </submittedName>
</protein>
<evidence type="ECO:0000313" key="3">
    <source>
        <dbReference type="Proteomes" id="UP000008461"/>
    </source>
</evidence>
<evidence type="ECO:0000313" key="2">
    <source>
        <dbReference type="EMBL" id="AEE48478.1"/>
    </source>
</evidence>
<dbReference type="Proteomes" id="UP000008461">
    <property type="component" value="Chromosome"/>
</dbReference>
<organism evidence="2 3">
    <name type="scientific">Haliscomenobacter hydrossis (strain ATCC 27775 / DSM 1100 / LMG 10767 / O)</name>
    <dbReference type="NCBI Taxonomy" id="760192"/>
    <lineage>
        <taxon>Bacteria</taxon>
        <taxon>Pseudomonadati</taxon>
        <taxon>Bacteroidota</taxon>
        <taxon>Saprospiria</taxon>
        <taxon>Saprospirales</taxon>
        <taxon>Haliscomenobacteraceae</taxon>
        <taxon>Haliscomenobacter</taxon>
    </lineage>
</organism>
<dbReference type="OrthoDB" id="1488462at2"/>
<accession>F4L0G6</accession>
<dbReference type="RefSeq" id="WP_013763042.1">
    <property type="nucleotide sequence ID" value="NC_015510.1"/>
</dbReference>
<gene>
    <name evidence="2" type="ordered locus">Halhy_0569</name>
</gene>
<reference evidence="2 3" key="1">
    <citation type="journal article" date="2011" name="Stand. Genomic Sci.">
        <title>Complete genome sequence of Haliscomenobacter hydrossis type strain (O).</title>
        <authorList>
            <consortium name="US DOE Joint Genome Institute (JGI-PGF)"/>
            <person name="Daligault H."/>
            <person name="Lapidus A."/>
            <person name="Zeytun A."/>
            <person name="Nolan M."/>
            <person name="Lucas S."/>
            <person name="Del Rio T.G."/>
            <person name="Tice H."/>
            <person name="Cheng J.F."/>
            <person name="Tapia R."/>
            <person name="Han C."/>
            <person name="Goodwin L."/>
            <person name="Pitluck S."/>
            <person name="Liolios K."/>
            <person name="Pagani I."/>
            <person name="Ivanova N."/>
            <person name="Huntemann M."/>
            <person name="Mavromatis K."/>
            <person name="Mikhailova N."/>
            <person name="Pati A."/>
            <person name="Chen A."/>
            <person name="Palaniappan K."/>
            <person name="Land M."/>
            <person name="Hauser L."/>
            <person name="Brambilla E.M."/>
            <person name="Rohde M."/>
            <person name="Verbarg S."/>
            <person name="Goker M."/>
            <person name="Bristow J."/>
            <person name="Eisen J.A."/>
            <person name="Markowitz V."/>
            <person name="Hugenholtz P."/>
            <person name="Kyrpides N.C."/>
            <person name="Klenk H.P."/>
            <person name="Woyke T."/>
        </authorList>
    </citation>
    <scope>NUCLEOTIDE SEQUENCE [LARGE SCALE GENOMIC DNA]</scope>
    <source>
        <strain evidence="3">ATCC 27775 / DSM 1100 / LMG 10767 / O</strain>
    </source>
</reference>
<dbReference type="KEGG" id="hhy:Halhy_0569"/>
<dbReference type="HOGENOM" id="CLU_260762_0_0_10"/>
<evidence type="ECO:0000256" key="1">
    <source>
        <dbReference type="SAM" id="Coils"/>
    </source>
</evidence>
<proteinExistence type="predicted"/>
<dbReference type="Gene3D" id="2.60.40.2810">
    <property type="match status" value="1"/>
</dbReference>
<name>F4L0G6_HALH1</name>
<feature type="coiled-coil region" evidence="1">
    <location>
        <begin position="740"/>
        <end position="772"/>
    </location>
</feature>
<sequence>MIPKKNAYPVFEANQVLTKAHLNQLVAYLDEQTRISRTNLFGVGIVCGLELSWNEASATIHISKGCGVTTEGYLANVGMVGDETGTCKPVIILDFSADRFKKYDAPTNPGYSKFHVDCDTSKPQHELWQLIPAAAADYDTATPLDAVFLVDKVVLLYVEVNNEQLKNCSPNSCDDKGREAVLTIRPLLITRANAVKLNVELAGQDTLPNLVDRLGLPDLRMPRLNVPNTDMVEARQIFDAYKTLLLDGSETMFHKIGAALSEAYRVFMPVVDSVAPGYNFIAKMQRLETQFRSIFSIFSLVKIRIPVYYAQYYYDLLSDLIQAYDEFRWKALELMALCCPHEALFPRHLLLGEVLAEQPELRHHFRPSLAIAQADTTAEEVRHLFERIVMMIDKFRVTTRVAEGIRITPTHYGELPLSKKSIPYYYIDEIGETALHQRWNYEKTRIGRAKQNLGYHSPGYAQDDFVKNPLNYDLEPYNFFRIEGHIGRPWTEVLTAIMKSIKTYRLPFDVVVVNADNLAIEDKDNPWKNRCIDNDLDVIHRIWVNEINCLYQQKIPALTQPKTPRGLPALKEIVKAPTPVTDTPSATLPPGITINPVGTVRPRTTQPLVAGTILPIKASLLPSNSPIFSGINVNSNLIGGAILNKVGKEEVNTVDKLKNEVNRELASNAEYSGLPLKEFKVVAEHKVNVVADMIAITEELSKPATSLDYAQIDDKFTLLDNSILAYLGDLAIYNPNDKDATMTEAEVQALIKELQALQSNCLRNRLKELKKEVDAKHKVIDELIWFSRFAGNHPDLQHKAGVSVGGTFVLVFREIPENRVVNPVGRPFLGYDIPEGKVLADFFVPNRCCSDCPPVKFVLPPSRPVFSVTLGCPDENDVVFVTIEVTHGVAPFEIKVDGGAYELFNGGIELIPGVHTLVIRDSEGGESLAKKVTTGQRMTVSAVKFDCDAANAFFVARLRIVHGQPPFKLDDAEVAHTEGTGADVGAFFIETPLLASGQLVTITVGDASGCPPVSLEINHTCSVINLVPDVGTTDVTSPFTLDVLKNDSGASLVLVSAKLKNAAMGTVVFNANGGLTYTPSAAAAGQEVVIDYEVKDGNGNTAKSAVTVAVTKKACDLPGDGKALSSLYRLWVQPATDDAQYKKIEVNFKRLAINENLDLTAIMPPFPTDVAQYSPDKFHATMKEWVEKLNQAVQSKVPAAQQNWWKISYETNRNNYAMLRIEYFTAFDFNMSVEGNFLLNKTQTDFSTTLTPKIGTDSAETRLNLTTKFQLPPFNLIDFDKCNDHDTEKARCRDEAPKVSIEIKSITLIRGQLVVSLEGINLSGDVSKWFWDMGQGVSDKPNDRLALASFKPNQGNLQTVRLFGFTKKGCFSMATKVIDLDGNDRPFDPIFPRTGTPGDTIIGR</sequence>
<keyword evidence="1" id="KW-0175">Coiled coil</keyword>
<dbReference type="eggNOG" id="COG3291">
    <property type="taxonomic scope" value="Bacteria"/>
</dbReference>
<reference key="2">
    <citation type="submission" date="2011-04" db="EMBL/GenBank/DDBJ databases">
        <title>Complete sequence of chromosome of Haliscomenobacter hydrossis DSM 1100.</title>
        <authorList>
            <consortium name="US DOE Joint Genome Institute (JGI-PGF)"/>
            <person name="Lucas S."/>
            <person name="Han J."/>
            <person name="Lapidus A."/>
            <person name="Bruce D."/>
            <person name="Goodwin L."/>
            <person name="Pitluck S."/>
            <person name="Peters L."/>
            <person name="Kyrpides N."/>
            <person name="Mavromatis K."/>
            <person name="Ivanova N."/>
            <person name="Ovchinnikova G."/>
            <person name="Pagani I."/>
            <person name="Daligault H."/>
            <person name="Detter J.C."/>
            <person name="Han C."/>
            <person name="Land M."/>
            <person name="Hauser L."/>
            <person name="Markowitz V."/>
            <person name="Cheng J.-F."/>
            <person name="Hugenholtz P."/>
            <person name="Woyke T."/>
            <person name="Wu D."/>
            <person name="Verbarg S."/>
            <person name="Frueling A."/>
            <person name="Brambilla E."/>
            <person name="Klenk H.-P."/>
            <person name="Eisen J.A."/>
        </authorList>
    </citation>
    <scope>NUCLEOTIDE SEQUENCE</scope>
    <source>
        <strain>DSM 1100</strain>
    </source>
</reference>
<dbReference type="EMBL" id="CP002691">
    <property type="protein sequence ID" value="AEE48478.1"/>
    <property type="molecule type" value="Genomic_DNA"/>
</dbReference>
<dbReference type="STRING" id="760192.Halhy_0569"/>
<keyword evidence="3" id="KW-1185">Reference proteome</keyword>
<dbReference type="Pfam" id="PF17963">
    <property type="entry name" value="Big_9"/>
    <property type="match status" value="1"/>
</dbReference>